<sequence>MEAPNAHPEPGPGPESYRIRVQGRLDARWSTWFDGMTVIRDADGTTVIRGQVSDQAALHGLIQRVRDLGLTLLEVTH</sequence>
<dbReference type="Proteomes" id="UP000199113">
    <property type="component" value="Unassembled WGS sequence"/>
</dbReference>
<gene>
    <name evidence="1" type="ORF">SAMN05192575_1111</name>
</gene>
<evidence type="ECO:0000313" key="1">
    <source>
        <dbReference type="EMBL" id="SFB41581.1"/>
    </source>
</evidence>
<feature type="non-terminal residue" evidence="1">
    <location>
        <position position="77"/>
    </location>
</feature>
<dbReference type="RefSeq" id="WP_091200981.1">
    <property type="nucleotide sequence ID" value="NZ_FOKC01000011.1"/>
</dbReference>
<name>A0A1I1AU76_9ACTN</name>
<organism evidence="1 2">
    <name type="scientific">Nocardioides alpinus</name>
    <dbReference type="NCBI Taxonomy" id="748909"/>
    <lineage>
        <taxon>Bacteria</taxon>
        <taxon>Bacillati</taxon>
        <taxon>Actinomycetota</taxon>
        <taxon>Actinomycetes</taxon>
        <taxon>Propionibacteriales</taxon>
        <taxon>Nocardioidaceae</taxon>
        <taxon>Nocardioides</taxon>
    </lineage>
</organism>
<evidence type="ECO:0000313" key="2">
    <source>
        <dbReference type="Proteomes" id="UP000199113"/>
    </source>
</evidence>
<dbReference type="AlphaFoldDB" id="A0A1I1AU76"/>
<dbReference type="STRING" id="748909.SAMN05192575_1111"/>
<reference evidence="1" key="1">
    <citation type="submission" date="2016-10" db="EMBL/GenBank/DDBJ databases">
        <authorList>
            <person name="de Groot N.N."/>
        </authorList>
    </citation>
    <scope>NUCLEOTIDE SEQUENCE [LARGE SCALE GENOMIC DNA]</scope>
    <source>
        <strain evidence="1">CGMCC 1.10697</strain>
    </source>
</reference>
<proteinExistence type="predicted"/>
<accession>A0A1I1AU76</accession>
<protein>
    <submittedName>
        <fullName evidence="1">Uncharacterized protein</fullName>
    </submittedName>
</protein>
<dbReference type="EMBL" id="FOKC01000011">
    <property type="protein sequence ID" value="SFB41581.1"/>
    <property type="molecule type" value="Genomic_DNA"/>
</dbReference>
<dbReference type="OrthoDB" id="4828421at2"/>